<dbReference type="GO" id="GO:0005576">
    <property type="term" value="C:extracellular region"/>
    <property type="evidence" value="ECO:0007669"/>
    <property type="project" value="UniProtKB-SubCell"/>
</dbReference>
<proteinExistence type="inferred from homology"/>
<dbReference type="InterPro" id="IPR011042">
    <property type="entry name" value="6-blade_b-propeller_TolB-like"/>
</dbReference>
<evidence type="ECO:0000313" key="6">
    <source>
        <dbReference type="Proteomes" id="UP001233999"/>
    </source>
</evidence>
<dbReference type="SUPFAM" id="SSF101898">
    <property type="entry name" value="NHL repeat"/>
    <property type="match status" value="1"/>
</dbReference>
<keyword evidence="4" id="KW-0732">Signal</keyword>
<dbReference type="EMBL" id="JASPKZ010009352">
    <property type="protein sequence ID" value="KAJ9577613.1"/>
    <property type="molecule type" value="Genomic_DNA"/>
</dbReference>
<dbReference type="Pfam" id="PF03022">
    <property type="entry name" value="MRJP"/>
    <property type="match status" value="1"/>
</dbReference>
<dbReference type="AlphaFoldDB" id="A0AAD7ZCT5"/>
<feature type="signal peptide" evidence="4">
    <location>
        <begin position="1"/>
        <end position="19"/>
    </location>
</feature>
<feature type="chain" id="PRO_5042006505" description="Bee-milk protein" evidence="4">
    <location>
        <begin position="20"/>
        <end position="440"/>
    </location>
</feature>
<keyword evidence="6" id="KW-1185">Reference proteome</keyword>
<accession>A0AAD7ZCT5</accession>
<evidence type="ECO:0000256" key="2">
    <source>
        <dbReference type="ARBA" id="ARBA00009127"/>
    </source>
</evidence>
<dbReference type="PANTHER" id="PTHR10009:SF19">
    <property type="entry name" value="RE55542P"/>
    <property type="match status" value="1"/>
</dbReference>
<comment type="caution">
    <text evidence="5">The sequence shown here is derived from an EMBL/GenBank/DDBJ whole genome shotgun (WGS) entry which is preliminary data.</text>
</comment>
<protein>
    <recommendedName>
        <fullName evidence="7">Bee-milk protein</fullName>
    </recommendedName>
</protein>
<organism evidence="5 6">
    <name type="scientific">Diploptera punctata</name>
    <name type="common">Pacific beetle cockroach</name>
    <dbReference type="NCBI Taxonomy" id="6984"/>
    <lineage>
        <taxon>Eukaryota</taxon>
        <taxon>Metazoa</taxon>
        <taxon>Ecdysozoa</taxon>
        <taxon>Arthropoda</taxon>
        <taxon>Hexapoda</taxon>
        <taxon>Insecta</taxon>
        <taxon>Pterygota</taxon>
        <taxon>Neoptera</taxon>
        <taxon>Polyneoptera</taxon>
        <taxon>Dictyoptera</taxon>
        <taxon>Blattodea</taxon>
        <taxon>Blaberoidea</taxon>
        <taxon>Blaberidae</taxon>
        <taxon>Diplopterinae</taxon>
        <taxon>Diploptera</taxon>
    </lineage>
</organism>
<sequence>MTVASVLSLVLLLTGTTTSRRVFETLYEWNLINFDLPYGSFVPENNLFTGLEIYWDRIFLALPNLKSGVPATLAWLPRPDQPGAAFIGQSPALQPYPSLGWQGTAGNCSGLVSVYRMRIDRCDRLWVLDSGVITTLDNFTPACPPKILVFDLKTDRLVRNIVLPKDVVRPNTLLTNLVIDYEIVGGSRGDTYFGVPIPQESCDDAFLYMTDTANAGIVVYDIRNDQSWRVFHPSMLPHPDYCTYHIAGENFTLPDAIVGIALSPETSSQHSLDPYGYRQQRLLYFQPFAGIRLFSMPTSVLQTPPDIDTDLQIGVVFEKTSQSASLATDPNDGTIYFNPVTELALATLKPGSTQAQLIIQDPDRLQFSSDILVTPRDNYNVWFVSSKFQKFFRQTYDPHVINFRIMRIAQTHTPVLQTPIVQSLTTAAPQTSYKNSLFFY</sequence>
<reference evidence="5" key="1">
    <citation type="journal article" date="2023" name="IScience">
        <title>Live-bearing cockroach genome reveals convergent evolutionary mechanisms linked to viviparity in insects and beyond.</title>
        <authorList>
            <person name="Fouks B."/>
            <person name="Harrison M.C."/>
            <person name="Mikhailova A.A."/>
            <person name="Marchal E."/>
            <person name="English S."/>
            <person name="Carruthers M."/>
            <person name="Jennings E.C."/>
            <person name="Chiamaka E.L."/>
            <person name="Frigard R.A."/>
            <person name="Pippel M."/>
            <person name="Attardo G.M."/>
            <person name="Benoit J.B."/>
            <person name="Bornberg-Bauer E."/>
            <person name="Tobe S.S."/>
        </authorList>
    </citation>
    <scope>NUCLEOTIDE SEQUENCE</scope>
    <source>
        <strain evidence="5">Stay&amp;Tobe</strain>
    </source>
</reference>
<dbReference type="Proteomes" id="UP001233999">
    <property type="component" value="Unassembled WGS sequence"/>
</dbReference>
<dbReference type="Gene3D" id="2.120.10.30">
    <property type="entry name" value="TolB, C-terminal domain"/>
    <property type="match status" value="1"/>
</dbReference>
<comment type="subcellular location">
    <subcellularLocation>
        <location evidence="1">Secreted</location>
    </subcellularLocation>
</comment>
<evidence type="ECO:0000256" key="3">
    <source>
        <dbReference type="ARBA" id="ARBA00022525"/>
    </source>
</evidence>
<evidence type="ECO:0000256" key="4">
    <source>
        <dbReference type="SAM" id="SignalP"/>
    </source>
</evidence>
<dbReference type="PANTHER" id="PTHR10009">
    <property type="entry name" value="PROTEIN YELLOW-RELATED"/>
    <property type="match status" value="1"/>
</dbReference>
<comment type="similarity">
    <text evidence="2">Belongs to the major royal jelly protein family.</text>
</comment>
<keyword evidence="3" id="KW-0964">Secreted</keyword>
<evidence type="ECO:0000256" key="1">
    <source>
        <dbReference type="ARBA" id="ARBA00004613"/>
    </source>
</evidence>
<evidence type="ECO:0000313" key="5">
    <source>
        <dbReference type="EMBL" id="KAJ9577613.1"/>
    </source>
</evidence>
<gene>
    <name evidence="5" type="ORF">L9F63_005800</name>
</gene>
<name>A0AAD7ZCT5_DIPPU</name>
<reference evidence="5" key="2">
    <citation type="submission" date="2023-05" db="EMBL/GenBank/DDBJ databases">
        <authorList>
            <person name="Fouks B."/>
        </authorList>
    </citation>
    <scope>NUCLEOTIDE SEQUENCE</scope>
    <source>
        <strain evidence="5">Stay&amp;Tobe</strain>
        <tissue evidence="5">Testes</tissue>
    </source>
</reference>
<dbReference type="InterPro" id="IPR017996">
    <property type="entry name" value="MRJP/yellow-related"/>
</dbReference>
<evidence type="ECO:0008006" key="7">
    <source>
        <dbReference type="Google" id="ProtNLM"/>
    </source>
</evidence>